<sequence length="293" mass="30640">MTPRGIEPPARHSKNEDDQMPVALITGCSSGFGQALALAFAARGYQVVATMRKPEAASSKLKALADERPNDFGIAALDVASAAQRRAVVDFAVTQFGRLDVLINNAGVGARGAFEDTPESQWRTMFDTNLFGPLELCRLVLPVMRGQGGGRIINVTSVAAVLKTPLMAAYCASKHALDTATAALDIEARGFGVRAICLMPGPFKTSLPQKSLDRDASAPYAAIAAHFNATFDALEAKAPEDLTPVIGAAVAAATDADPALRYPAGADAIPILPPILQALAPLQQIGLHLTGQD</sequence>
<dbReference type="PANTHER" id="PTHR43976">
    <property type="entry name" value="SHORT CHAIN DEHYDROGENASE"/>
    <property type="match status" value="1"/>
</dbReference>
<dbReference type="InterPro" id="IPR051911">
    <property type="entry name" value="SDR_oxidoreductase"/>
</dbReference>
<evidence type="ECO:0000313" key="5">
    <source>
        <dbReference type="EMBL" id="PNG24382.1"/>
    </source>
</evidence>
<evidence type="ECO:0000313" key="6">
    <source>
        <dbReference type="Proteomes" id="UP000236286"/>
    </source>
</evidence>
<dbReference type="InterPro" id="IPR057326">
    <property type="entry name" value="KR_dom"/>
</dbReference>
<dbReference type="PANTHER" id="PTHR43976:SF16">
    <property type="entry name" value="SHORT-CHAIN DEHYDROGENASE_REDUCTASE FAMILY PROTEIN"/>
    <property type="match status" value="1"/>
</dbReference>
<evidence type="ECO:0000256" key="3">
    <source>
        <dbReference type="RuleBase" id="RU000363"/>
    </source>
</evidence>
<dbReference type="GO" id="GO:0016491">
    <property type="term" value="F:oxidoreductase activity"/>
    <property type="evidence" value="ECO:0007669"/>
    <property type="project" value="UniProtKB-KW"/>
</dbReference>
<evidence type="ECO:0000256" key="2">
    <source>
        <dbReference type="ARBA" id="ARBA00023002"/>
    </source>
</evidence>
<dbReference type="CDD" id="cd05374">
    <property type="entry name" value="17beta-HSD-like_SDR_c"/>
    <property type="match status" value="1"/>
</dbReference>
<proteinExistence type="inferred from homology"/>
<dbReference type="Proteomes" id="UP000236286">
    <property type="component" value="Unassembled WGS sequence"/>
</dbReference>
<accession>A0A2J7TC95</accession>
<keyword evidence="2" id="KW-0560">Oxidoreductase</keyword>
<dbReference type="InterPro" id="IPR036291">
    <property type="entry name" value="NAD(P)-bd_dom_sf"/>
</dbReference>
<dbReference type="PRINTS" id="PR00080">
    <property type="entry name" value="SDRFAMILY"/>
</dbReference>
<dbReference type="AlphaFoldDB" id="A0A2J7TC95"/>
<feature type="domain" description="Ketoreductase" evidence="4">
    <location>
        <begin position="21"/>
        <end position="191"/>
    </location>
</feature>
<dbReference type="SUPFAM" id="SSF51735">
    <property type="entry name" value="NAD(P)-binding Rossmann-fold domains"/>
    <property type="match status" value="1"/>
</dbReference>
<protein>
    <submittedName>
        <fullName evidence="5">Short-chain dehydrogenase/reductase</fullName>
    </submittedName>
</protein>
<reference evidence="5 6" key="1">
    <citation type="submission" date="2017-10" db="EMBL/GenBank/DDBJ databases">
        <title>Genome announcement of Methylocella silvestris TVC from permafrost.</title>
        <authorList>
            <person name="Wang J."/>
            <person name="Geng K."/>
            <person name="Ul-Haque F."/>
            <person name="Crombie A.T."/>
            <person name="Street L.E."/>
            <person name="Wookey P.A."/>
            <person name="Murrell J.C."/>
            <person name="Pratscher J."/>
        </authorList>
    </citation>
    <scope>NUCLEOTIDE SEQUENCE [LARGE SCALE GENOMIC DNA]</scope>
    <source>
        <strain evidence="5 6">TVC</strain>
    </source>
</reference>
<dbReference type="PRINTS" id="PR00081">
    <property type="entry name" value="GDHRDH"/>
</dbReference>
<gene>
    <name evidence="5" type="ORF">CR492_19020</name>
</gene>
<name>A0A2J7TC95_METSI</name>
<dbReference type="InterPro" id="IPR002347">
    <property type="entry name" value="SDR_fam"/>
</dbReference>
<comment type="similarity">
    <text evidence="1 3">Belongs to the short-chain dehydrogenases/reductases (SDR) family.</text>
</comment>
<dbReference type="SMART" id="SM00822">
    <property type="entry name" value="PKS_KR"/>
    <property type="match status" value="1"/>
</dbReference>
<evidence type="ECO:0000256" key="1">
    <source>
        <dbReference type="ARBA" id="ARBA00006484"/>
    </source>
</evidence>
<comment type="caution">
    <text evidence="5">The sequence shown here is derived from an EMBL/GenBank/DDBJ whole genome shotgun (WGS) entry which is preliminary data.</text>
</comment>
<dbReference type="Gene3D" id="3.40.50.720">
    <property type="entry name" value="NAD(P)-binding Rossmann-like Domain"/>
    <property type="match status" value="1"/>
</dbReference>
<dbReference type="Pfam" id="PF00106">
    <property type="entry name" value="adh_short"/>
    <property type="match status" value="1"/>
</dbReference>
<evidence type="ECO:0000259" key="4">
    <source>
        <dbReference type="SMART" id="SM00822"/>
    </source>
</evidence>
<organism evidence="5 6">
    <name type="scientific">Methylocella silvestris</name>
    <dbReference type="NCBI Taxonomy" id="199596"/>
    <lineage>
        <taxon>Bacteria</taxon>
        <taxon>Pseudomonadati</taxon>
        <taxon>Pseudomonadota</taxon>
        <taxon>Alphaproteobacteria</taxon>
        <taxon>Hyphomicrobiales</taxon>
        <taxon>Beijerinckiaceae</taxon>
        <taxon>Methylocella</taxon>
    </lineage>
</organism>
<dbReference type="EMBL" id="PDZR01000034">
    <property type="protein sequence ID" value="PNG24382.1"/>
    <property type="molecule type" value="Genomic_DNA"/>
</dbReference>